<comment type="caution">
    <text evidence="7">The sequence shown here is derived from an EMBL/GenBank/DDBJ whole genome shotgun (WGS) entry which is preliminary data.</text>
</comment>
<feature type="domain" description="ABC transporter" evidence="5">
    <location>
        <begin position="8"/>
        <end position="223"/>
    </location>
</feature>
<keyword evidence="9" id="KW-1185">Reference proteome</keyword>
<dbReference type="InterPro" id="IPR003439">
    <property type="entry name" value="ABC_transporter-like_ATP-bd"/>
</dbReference>
<evidence type="ECO:0000313" key="8">
    <source>
        <dbReference type="Proteomes" id="UP001071478"/>
    </source>
</evidence>
<evidence type="ECO:0000256" key="1">
    <source>
        <dbReference type="ARBA" id="ARBA00005417"/>
    </source>
</evidence>
<evidence type="ECO:0000256" key="4">
    <source>
        <dbReference type="ARBA" id="ARBA00022840"/>
    </source>
</evidence>
<keyword evidence="3" id="KW-0547">Nucleotide-binding</keyword>
<keyword evidence="4 7" id="KW-0067">ATP-binding</keyword>
<protein>
    <submittedName>
        <fullName evidence="7">ATP-binding cassette domain-containing protein</fullName>
    </submittedName>
</protein>
<dbReference type="Proteomes" id="UP001081709">
    <property type="component" value="Unassembled WGS sequence"/>
</dbReference>
<dbReference type="RefSeq" id="WP_248167545.1">
    <property type="nucleotide sequence ID" value="NZ_JALNJA010000002.1"/>
</dbReference>
<dbReference type="PANTHER" id="PTHR43335:SF4">
    <property type="entry name" value="ABC TRANSPORTER, ATP-BINDING PROTEIN"/>
    <property type="match status" value="1"/>
</dbReference>
<dbReference type="InterPro" id="IPR003593">
    <property type="entry name" value="AAA+_ATPase"/>
</dbReference>
<dbReference type="InterPro" id="IPR027417">
    <property type="entry name" value="P-loop_NTPase"/>
</dbReference>
<dbReference type="GO" id="GO:0005524">
    <property type="term" value="F:ATP binding"/>
    <property type="evidence" value="ECO:0007669"/>
    <property type="project" value="UniProtKB-KW"/>
</dbReference>
<dbReference type="GO" id="GO:0016887">
    <property type="term" value="F:ATP hydrolysis activity"/>
    <property type="evidence" value="ECO:0007669"/>
    <property type="project" value="InterPro"/>
</dbReference>
<dbReference type="SMART" id="SM00382">
    <property type="entry name" value="AAA"/>
    <property type="match status" value="1"/>
</dbReference>
<reference evidence="7" key="1">
    <citation type="submission" date="2022-11" db="EMBL/GenBank/DDBJ databases">
        <title>Corynebacterium sp. isolated from Penguins.</title>
        <authorList>
            <person name="Sedlar K."/>
            <person name="Svec P."/>
        </authorList>
    </citation>
    <scope>NUCLEOTIDE SEQUENCE</scope>
    <source>
        <strain evidence="6">P7003</strain>
        <strain evidence="7">P7374</strain>
    </source>
</reference>
<evidence type="ECO:0000313" key="6">
    <source>
        <dbReference type="EMBL" id="MCX7445157.1"/>
    </source>
</evidence>
<comment type="similarity">
    <text evidence="1">Belongs to the ABC transporter superfamily.</text>
</comment>
<dbReference type="AlphaFoldDB" id="A0A9Q4C965"/>
<dbReference type="EMBL" id="JAPMKU010000002">
    <property type="protein sequence ID" value="MCX7468418.1"/>
    <property type="molecule type" value="Genomic_DNA"/>
</dbReference>
<proteinExistence type="inferred from homology"/>
<dbReference type="Pfam" id="PF00005">
    <property type="entry name" value="ABC_tran"/>
    <property type="match status" value="1"/>
</dbReference>
<evidence type="ECO:0000313" key="7">
    <source>
        <dbReference type="EMBL" id="MCX7468418.1"/>
    </source>
</evidence>
<evidence type="ECO:0000313" key="9">
    <source>
        <dbReference type="Proteomes" id="UP001081709"/>
    </source>
</evidence>
<sequence length="227" mass="24155">MSNHEPTIECRHLSISYRGQRVLDEFSMTVERGRIHALVGRNGAGKSTCFRIILGLEDRAGGTVEVDRASVGASVNGPALYPHLGARDNLRVHTLLLGLDDAEIDRVLGVVGLTGTGRKKVRSFSTGMRSRLALAVALLGGPRILLLDEPQNGLDPEGTVALRGLLRGYADAGGTVLISSHQLGEIARTADDITVLHDGRAAYSGPLDAFAPAGELESRFLDLTAIR</sequence>
<accession>A0A9Q4C965</accession>
<dbReference type="EMBL" id="JAPMKV010000004">
    <property type="protein sequence ID" value="MCX7445157.1"/>
    <property type="molecule type" value="Genomic_DNA"/>
</dbReference>
<dbReference type="PANTHER" id="PTHR43335">
    <property type="entry name" value="ABC TRANSPORTER, ATP-BINDING PROTEIN"/>
    <property type="match status" value="1"/>
</dbReference>
<dbReference type="Proteomes" id="UP001071478">
    <property type="component" value="Unassembled WGS sequence"/>
</dbReference>
<evidence type="ECO:0000256" key="2">
    <source>
        <dbReference type="ARBA" id="ARBA00022448"/>
    </source>
</evidence>
<evidence type="ECO:0000256" key="3">
    <source>
        <dbReference type="ARBA" id="ARBA00022741"/>
    </source>
</evidence>
<gene>
    <name evidence="6" type="ORF">OS125_07850</name>
    <name evidence="7" type="ORF">OS129_05950</name>
</gene>
<organism evidence="7 8">
    <name type="scientific">Corynebacterium pygosceleis</name>
    <dbReference type="NCBI Taxonomy" id="2800406"/>
    <lineage>
        <taxon>Bacteria</taxon>
        <taxon>Bacillati</taxon>
        <taxon>Actinomycetota</taxon>
        <taxon>Actinomycetes</taxon>
        <taxon>Mycobacteriales</taxon>
        <taxon>Corynebacteriaceae</taxon>
        <taxon>Corynebacterium</taxon>
    </lineage>
</organism>
<dbReference type="SUPFAM" id="SSF52540">
    <property type="entry name" value="P-loop containing nucleoside triphosphate hydrolases"/>
    <property type="match status" value="1"/>
</dbReference>
<name>A0A9Q4C965_9CORY</name>
<dbReference type="Gene3D" id="3.40.50.300">
    <property type="entry name" value="P-loop containing nucleotide triphosphate hydrolases"/>
    <property type="match status" value="1"/>
</dbReference>
<evidence type="ECO:0000259" key="5">
    <source>
        <dbReference type="PROSITE" id="PS50893"/>
    </source>
</evidence>
<dbReference type="PROSITE" id="PS50893">
    <property type="entry name" value="ABC_TRANSPORTER_2"/>
    <property type="match status" value="1"/>
</dbReference>
<keyword evidence="2" id="KW-0813">Transport</keyword>